<proteinExistence type="predicted"/>
<organism evidence="4 5">
    <name type="scientific">Paenibacillus soyae</name>
    <dbReference type="NCBI Taxonomy" id="2969249"/>
    <lineage>
        <taxon>Bacteria</taxon>
        <taxon>Bacillati</taxon>
        <taxon>Bacillota</taxon>
        <taxon>Bacilli</taxon>
        <taxon>Bacillales</taxon>
        <taxon>Paenibacillaceae</taxon>
        <taxon>Paenibacillus</taxon>
    </lineage>
</organism>
<dbReference type="Gene3D" id="2.60.120.200">
    <property type="match status" value="1"/>
</dbReference>
<evidence type="ECO:0000256" key="1">
    <source>
        <dbReference type="ARBA" id="ARBA00022729"/>
    </source>
</evidence>
<evidence type="ECO:0000313" key="5">
    <source>
        <dbReference type="Proteomes" id="UP001141950"/>
    </source>
</evidence>
<dbReference type="EMBL" id="JANIPJ010000007">
    <property type="protein sequence ID" value="MCR2804544.1"/>
    <property type="molecule type" value="Genomic_DNA"/>
</dbReference>
<feature type="domain" description="LamG-like jellyroll fold" evidence="3">
    <location>
        <begin position="33"/>
        <end position="167"/>
    </location>
</feature>
<gene>
    <name evidence="4" type="ORF">NQZ67_11710</name>
</gene>
<keyword evidence="1" id="KW-0732">Signal</keyword>
<protein>
    <submittedName>
        <fullName evidence="4">LamG domain-containing protein</fullName>
    </submittedName>
</protein>
<comment type="caution">
    <text evidence="4">The sequence shown here is derived from an EMBL/GenBank/DDBJ whole genome shotgun (WGS) entry which is preliminary data.</text>
</comment>
<evidence type="ECO:0000313" key="4">
    <source>
        <dbReference type="EMBL" id="MCR2804544.1"/>
    </source>
</evidence>
<dbReference type="SUPFAM" id="SSF49899">
    <property type="entry name" value="Concanavalin A-like lectins/glucanases"/>
    <property type="match status" value="1"/>
</dbReference>
<accession>A0A9X2S8N3</accession>
<name>A0A9X2S8N3_9BACL</name>
<keyword evidence="2" id="KW-1015">Disulfide bond</keyword>
<dbReference type="Proteomes" id="UP001141950">
    <property type="component" value="Unassembled WGS sequence"/>
</dbReference>
<dbReference type="AlphaFoldDB" id="A0A9X2S8N3"/>
<sequence>MTYADAENGVQGQAAIFDGASGVVLPSGLIKTRDYSISLWMKPSELNRHTTAFFGARTDANWISLLPRGNEEVPVDLTLWSNNGGNWYNARTAVATSIDTWTHVALTVHNGELKLYVNGEEKYSGTDFPDLFTTSNGTFSLGVNYWDTPFKGMLDELRVYEGVLTAAEVEELAAQETQE</sequence>
<evidence type="ECO:0000259" key="3">
    <source>
        <dbReference type="SMART" id="SM00560"/>
    </source>
</evidence>
<dbReference type="Pfam" id="PF13385">
    <property type="entry name" value="Laminin_G_3"/>
    <property type="match status" value="1"/>
</dbReference>
<dbReference type="SMART" id="SM00560">
    <property type="entry name" value="LamGL"/>
    <property type="match status" value="1"/>
</dbReference>
<reference evidence="4" key="1">
    <citation type="submission" date="2022-08" db="EMBL/GenBank/DDBJ databases">
        <title>The genomic sequence of strain Paenibacillus sp. SCIV0701.</title>
        <authorList>
            <person name="Zhao H."/>
        </authorList>
    </citation>
    <scope>NUCLEOTIDE SEQUENCE</scope>
    <source>
        <strain evidence="4">SCIV0701</strain>
    </source>
</reference>
<dbReference type="InterPro" id="IPR013320">
    <property type="entry name" value="ConA-like_dom_sf"/>
</dbReference>
<evidence type="ECO:0000256" key="2">
    <source>
        <dbReference type="ARBA" id="ARBA00023157"/>
    </source>
</evidence>
<dbReference type="InterPro" id="IPR006558">
    <property type="entry name" value="LamG-like"/>
</dbReference>
<keyword evidence="5" id="KW-1185">Reference proteome</keyword>